<accession>A0A8K1CJI3</accession>
<gene>
    <name evidence="11" type="ORF">Poli38472_013027</name>
</gene>
<dbReference type="GO" id="GO:0005794">
    <property type="term" value="C:Golgi apparatus"/>
    <property type="evidence" value="ECO:0007669"/>
    <property type="project" value="TreeGrafter"/>
</dbReference>
<evidence type="ECO:0000256" key="3">
    <source>
        <dbReference type="ARBA" id="ARBA00022676"/>
    </source>
</evidence>
<evidence type="ECO:0000313" key="11">
    <source>
        <dbReference type="EMBL" id="TMW64405.1"/>
    </source>
</evidence>
<organism evidence="11 12">
    <name type="scientific">Pythium oligandrum</name>
    <name type="common">Mycoparasitic fungus</name>
    <dbReference type="NCBI Taxonomy" id="41045"/>
    <lineage>
        <taxon>Eukaryota</taxon>
        <taxon>Sar</taxon>
        <taxon>Stramenopiles</taxon>
        <taxon>Oomycota</taxon>
        <taxon>Peronosporomycetes</taxon>
        <taxon>Pythiales</taxon>
        <taxon>Pythiaceae</taxon>
        <taxon>Pythium</taxon>
    </lineage>
</organism>
<dbReference type="PANTHER" id="PTHR31392:SF1">
    <property type="entry name" value="ALPHA-1,3-MANNOSYLTRANSFERASE MNN1-RELATED"/>
    <property type="match status" value="1"/>
</dbReference>
<evidence type="ECO:0000256" key="10">
    <source>
        <dbReference type="SAM" id="Phobius"/>
    </source>
</evidence>
<evidence type="ECO:0000256" key="7">
    <source>
        <dbReference type="ARBA" id="ARBA00022989"/>
    </source>
</evidence>
<evidence type="ECO:0000256" key="9">
    <source>
        <dbReference type="ARBA" id="ARBA00023180"/>
    </source>
</evidence>
<evidence type="ECO:0008006" key="13">
    <source>
        <dbReference type="Google" id="ProtNLM"/>
    </source>
</evidence>
<keyword evidence="8 10" id="KW-0472">Membrane</keyword>
<dbReference type="InterPro" id="IPR022751">
    <property type="entry name" value="Alpha_mannosyltransferase"/>
</dbReference>
<sequence length="489" mass="56674">MMPTRSYGHAKRRRHVRYGELALPLPTLMEGILLLMMLAMVLLLGNLLSLRVVSQTRQNVARTLWDLADARAVEPRGIVLPLFDGVALMGMSLVMDLRALHADLPIEVPHCGDLSAHFRDELEQNEEWNVRVYDVCVEAAQAAEHSTFGTPKPLFCDSLEHCHERFRNFDIKILALLFSRFREVMMLDADVLFFQDPTLLWDLDKYHQTGTLFFHDRISFTDEFLAERIKGKPERSRLHEFIERFDRTPFQVLAAVPRPTESAQDAMAHGHQQPRAALLRDSTKYAPSEFLRQSHSWNLRAGHQSDSSVLLWNKHKQPRATAILASFVTLRHSFRPPSYGDKEFYFLACEVAESDYSFSDYGVGSIGWDAKHDESMLCGDALHFFPVRGDKVKTDDDVSPFYINSDHIASWNPDKENLYRSNARLAEFYPGSFVDKNVPQECPFDVQLIPLTSREEDRFRERQDLYREVEEWQRQHIATKHKEQHDERL</sequence>
<dbReference type="SUPFAM" id="SSF53448">
    <property type="entry name" value="Nucleotide-diphospho-sugar transferases"/>
    <property type="match status" value="1"/>
</dbReference>
<dbReference type="Pfam" id="PF11051">
    <property type="entry name" value="Mannosyl_trans3"/>
    <property type="match status" value="1"/>
</dbReference>
<evidence type="ECO:0000256" key="1">
    <source>
        <dbReference type="ARBA" id="ARBA00004606"/>
    </source>
</evidence>
<feature type="transmembrane region" description="Helical" evidence="10">
    <location>
        <begin position="21"/>
        <end position="48"/>
    </location>
</feature>
<protein>
    <recommendedName>
        <fullName evidence="13">Nucleotide-diphospho-sugar transferase domain-containing protein</fullName>
    </recommendedName>
</protein>
<keyword evidence="12" id="KW-1185">Reference proteome</keyword>
<evidence type="ECO:0000256" key="6">
    <source>
        <dbReference type="ARBA" id="ARBA00022968"/>
    </source>
</evidence>
<dbReference type="InterPro" id="IPR029044">
    <property type="entry name" value="Nucleotide-diphossugar_trans"/>
</dbReference>
<keyword evidence="3" id="KW-0328">Glycosyltransferase</keyword>
<dbReference type="EMBL" id="SPLM01000040">
    <property type="protein sequence ID" value="TMW64405.1"/>
    <property type="molecule type" value="Genomic_DNA"/>
</dbReference>
<reference evidence="11" key="1">
    <citation type="submission" date="2019-03" db="EMBL/GenBank/DDBJ databases">
        <title>Long read genome sequence of the mycoparasitic Pythium oligandrum ATCC 38472 isolated from sugarbeet rhizosphere.</title>
        <authorList>
            <person name="Gaulin E."/>
        </authorList>
    </citation>
    <scope>NUCLEOTIDE SEQUENCE</scope>
    <source>
        <strain evidence="11">ATCC 38472_TT</strain>
    </source>
</reference>
<dbReference type="PANTHER" id="PTHR31392">
    <property type="entry name" value="ALPHA-1,3-MANNOSYLTRANSFERASE MNN1-RELATED"/>
    <property type="match status" value="1"/>
</dbReference>
<keyword evidence="5 10" id="KW-0812">Transmembrane</keyword>
<evidence type="ECO:0000313" key="12">
    <source>
        <dbReference type="Proteomes" id="UP000794436"/>
    </source>
</evidence>
<dbReference type="GO" id="GO:0006493">
    <property type="term" value="P:protein O-linked glycosylation"/>
    <property type="evidence" value="ECO:0007669"/>
    <property type="project" value="TreeGrafter"/>
</dbReference>
<dbReference type="AlphaFoldDB" id="A0A8K1CJI3"/>
<keyword evidence="6" id="KW-0735">Signal-anchor</keyword>
<comment type="subcellular location">
    <subcellularLocation>
        <location evidence="1">Membrane</location>
        <topology evidence="1">Single-pass type II membrane protein</topology>
    </subcellularLocation>
</comment>
<evidence type="ECO:0000256" key="8">
    <source>
        <dbReference type="ARBA" id="ARBA00023136"/>
    </source>
</evidence>
<keyword evidence="7 10" id="KW-1133">Transmembrane helix</keyword>
<name>A0A8K1CJI3_PYTOL</name>
<evidence type="ECO:0000256" key="4">
    <source>
        <dbReference type="ARBA" id="ARBA00022679"/>
    </source>
</evidence>
<evidence type="ECO:0000256" key="2">
    <source>
        <dbReference type="ARBA" id="ARBA00009105"/>
    </source>
</evidence>
<dbReference type="OrthoDB" id="430354at2759"/>
<keyword evidence="4" id="KW-0808">Transferase</keyword>
<evidence type="ECO:0000256" key="5">
    <source>
        <dbReference type="ARBA" id="ARBA00022692"/>
    </source>
</evidence>
<dbReference type="Proteomes" id="UP000794436">
    <property type="component" value="Unassembled WGS sequence"/>
</dbReference>
<comment type="caution">
    <text evidence="11">The sequence shown here is derived from an EMBL/GenBank/DDBJ whole genome shotgun (WGS) entry which is preliminary data.</text>
</comment>
<keyword evidence="9" id="KW-0325">Glycoprotein</keyword>
<dbReference type="GO" id="GO:0000033">
    <property type="term" value="F:alpha-1,3-mannosyltransferase activity"/>
    <property type="evidence" value="ECO:0007669"/>
    <property type="project" value="TreeGrafter"/>
</dbReference>
<proteinExistence type="inferred from homology"/>
<comment type="similarity">
    <text evidence="2">Belongs to the MNN1/MNT family.</text>
</comment>
<dbReference type="GO" id="GO:0016020">
    <property type="term" value="C:membrane"/>
    <property type="evidence" value="ECO:0007669"/>
    <property type="project" value="UniProtKB-SubCell"/>
</dbReference>